<organism evidence="1">
    <name type="scientific">marine metagenome</name>
    <dbReference type="NCBI Taxonomy" id="408172"/>
    <lineage>
        <taxon>unclassified sequences</taxon>
        <taxon>metagenomes</taxon>
        <taxon>ecological metagenomes</taxon>
    </lineage>
</organism>
<dbReference type="EMBL" id="UINC01003157">
    <property type="protein sequence ID" value="SVA03833.1"/>
    <property type="molecule type" value="Genomic_DNA"/>
</dbReference>
<dbReference type="AlphaFoldDB" id="A0A381SRB2"/>
<reference evidence="1" key="1">
    <citation type="submission" date="2018-05" db="EMBL/GenBank/DDBJ databases">
        <authorList>
            <person name="Lanie J.A."/>
            <person name="Ng W.-L."/>
            <person name="Kazmierczak K.M."/>
            <person name="Andrzejewski T.M."/>
            <person name="Davidsen T.M."/>
            <person name="Wayne K.J."/>
            <person name="Tettelin H."/>
            <person name="Glass J.I."/>
            <person name="Rusch D."/>
            <person name="Podicherti R."/>
            <person name="Tsui H.-C.T."/>
            <person name="Winkler M.E."/>
        </authorList>
    </citation>
    <scope>NUCLEOTIDE SEQUENCE</scope>
</reference>
<gene>
    <name evidence="1" type="ORF">METZ01_LOCUS56687</name>
</gene>
<sequence>MNDSGFSYWLANLQVNWPMSFPKQIFLLFFFISGSTQIFGASFPVLPEVQVYHTVGSRGSNYSTGALGLSLHLYDEPTGPGRYLHLLALSIPAKTAAWKSRVGDLFLSENGTGFEIGVHDQWVSPSGKGATLSLRKIQWPKVRQGDTDTGEATSDILHMGWSWISGTPIITVWLMGLDIATLNLPHDRKLEMQFALGMRTAF</sequence>
<evidence type="ECO:0000313" key="1">
    <source>
        <dbReference type="EMBL" id="SVA03833.1"/>
    </source>
</evidence>
<name>A0A381SRB2_9ZZZZ</name>
<proteinExistence type="predicted"/>
<protein>
    <submittedName>
        <fullName evidence="1">Uncharacterized protein</fullName>
    </submittedName>
</protein>
<accession>A0A381SRB2</accession>